<dbReference type="OrthoDB" id="9807664at2"/>
<reference evidence="2 3" key="1">
    <citation type="submission" date="2016-07" db="EMBL/GenBank/DDBJ databases">
        <authorList>
            <person name="Lefevre C.T."/>
        </authorList>
    </citation>
    <scope>NUCLEOTIDE SEQUENCE [LARGE SCALE GENOMIC DNA]</scope>
    <source>
        <strain evidence="2">PR1</strain>
    </source>
</reference>
<name>A0A1C3RCK2_9PROT</name>
<dbReference type="SUPFAM" id="SSF48150">
    <property type="entry name" value="DNA-glycosylase"/>
    <property type="match status" value="1"/>
</dbReference>
<gene>
    <name evidence="2" type="ORF">MTBPR1_10254</name>
</gene>
<evidence type="ECO:0000256" key="1">
    <source>
        <dbReference type="PIRSR" id="PIRSR605019-1"/>
    </source>
</evidence>
<dbReference type="EMBL" id="FLYE01000001">
    <property type="protein sequence ID" value="SCA55007.1"/>
    <property type="molecule type" value="Genomic_DNA"/>
</dbReference>
<dbReference type="PANTHER" id="PTHR30037:SF4">
    <property type="entry name" value="DNA-3-METHYLADENINE GLYCOSYLASE I"/>
    <property type="match status" value="1"/>
</dbReference>
<dbReference type="STRING" id="1867952.MTBPR1_10254"/>
<keyword evidence="1" id="KW-0862">Zinc</keyword>
<dbReference type="PANTHER" id="PTHR30037">
    <property type="entry name" value="DNA-3-METHYLADENINE GLYCOSYLASE 1"/>
    <property type="match status" value="1"/>
</dbReference>
<dbReference type="InterPro" id="IPR052891">
    <property type="entry name" value="DNA-3mA_glycosylase"/>
</dbReference>
<evidence type="ECO:0000313" key="3">
    <source>
        <dbReference type="Proteomes" id="UP000231658"/>
    </source>
</evidence>
<protein>
    <submittedName>
        <fullName evidence="2">DNA-3-methyladenine glycosylase</fullName>
    </submittedName>
</protein>
<dbReference type="Pfam" id="PF03352">
    <property type="entry name" value="Adenine_glyco"/>
    <property type="match status" value="1"/>
</dbReference>
<sequence length="186" mass="21648">MNWYCDVAPGHEFHGPYHESEYGFPLSEDHKLFERLCLEIMQAGLSWLIILKKKDAFIKAFEQFHIDKVAAYGEIERERLLSDASIIRNKLKINAIIHNAGVIQNLQKEHGSFANWIKSHHPKPKAEWVKLFKKTFKFTGGEITGEFLMSTGYLPGTHREDCPIYKRLEKTNPPWMQVDQSIYKEG</sequence>
<proteinExistence type="predicted"/>
<dbReference type="Gene3D" id="1.10.340.30">
    <property type="entry name" value="Hypothetical protein, domain 2"/>
    <property type="match status" value="1"/>
</dbReference>
<accession>A0A1C3RCK2</accession>
<feature type="binding site" evidence="1">
    <location>
        <position position="5"/>
    </location>
    <ligand>
        <name>Zn(2+)</name>
        <dbReference type="ChEBI" id="CHEBI:29105"/>
    </ligand>
</feature>
<dbReference type="InterPro" id="IPR005019">
    <property type="entry name" value="Adenine_glyco"/>
</dbReference>
<organism evidence="2 3">
    <name type="scientific">Candidatus Terasakiella magnetica</name>
    <dbReference type="NCBI Taxonomy" id="1867952"/>
    <lineage>
        <taxon>Bacteria</taxon>
        <taxon>Pseudomonadati</taxon>
        <taxon>Pseudomonadota</taxon>
        <taxon>Alphaproteobacteria</taxon>
        <taxon>Rhodospirillales</taxon>
        <taxon>Terasakiellaceae</taxon>
        <taxon>Terasakiella</taxon>
    </lineage>
</organism>
<dbReference type="GO" id="GO:0046872">
    <property type="term" value="F:metal ion binding"/>
    <property type="evidence" value="ECO:0007669"/>
    <property type="project" value="UniProtKB-KW"/>
</dbReference>
<keyword evidence="1" id="KW-0479">Metal-binding</keyword>
<dbReference type="InterPro" id="IPR011257">
    <property type="entry name" value="DNA_glycosylase"/>
</dbReference>
<evidence type="ECO:0000313" key="2">
    <source>
        <dbReference type="EMBL" id="SCA55007.1"/>
    </source>
</evidence>
<keyword evidence="3" id="KW-1185">Reference proteome</keyword>
<dbReference type="Proteomes" id="UP000231658">
    <property type="component" value="Unassembled WGS sequence"/>
</dbReference>
<dbReference type="AlphaFoldDB" id="A0A1C3RCK2"/>
<feature type="binding site" evidence="1">
    <location>
        <position position="18"/>
    </location>
    <ligand>
        <name>Zn(2+)</name>
        <dbReference type="ChEBI" id="CHEBI:29105"/>
    </ligand>
</feature>
<dbReference type="RefSeq" id="WP_069185730.1">
    <property type="nucleotide sequence ID" value="NZ_FLYE01000001.1"/>
</dbReference>
<dbReference type="GO" id="GO:0008725">
    <property type="term" value="F:DNA-3-methyladenine glycosylase activity"/>
    <property type="evidence" value="ECO:0007669"/>
    <property type="project" value="InterPro"/>
</dbReference>
<dbReference type="GO" id="GO:0006284">
    <property type="term" value="P:base-excision repair"/>
    <property type="evidence" value="ECO:0007669"/>
    <property type="project" value="InterPro"/>
</dbReference>